<reference evidence="2 3" key="1">
    <citation type="submission" date="2020-08" db="EMBL/GenBank/DDBJ databases">
        <title>Sequencing the genomes of 1000 actinobacteria strains.</title>
        <authorList>
            <person name="Klenk H.-P."/>
        </authorList>
    </citation>
    <scope>NUCLEOTIDE SEQUENCE [LARGE SCALE GENOMIC DNA]</scope>
    <source>
        <strain evidence="2 3">DSM 24823</strain>
    </source>
</reference>
<dbReference type="InterPro" id="IPR050266">
    <property type="entry name" value="AB_hydrolase_sf"/>
</dbReference>
<dbReference type="EMBL" id="JACHMU010000001">
    <property type="protein sequence ID" value="MBB5742542.1"/>
    <property type="molecule type" value="Genomic_DNA"/>
</dbReference>
<dbReference type="AlphaFoldDB" id="A0A7W9FAV9"/>
<comment type="caution">
    <text evidence="2">The sequence shown here is derived from an EMBL/GenBank/DDBJ whole genome shotgun (WGS) entry which is preliminary data.</text>
</comment>
<keyword evidence="3" id="KW-1185">Reference proteome</keyword>
<dbReference type="PRINTS" id="PR00111">
    <property type="entry name" value="ABHYDROLASE"/>
</dbReference>
<dbReference type="Pfam" id="PF12697">
    <property type="entry name" value="Abhydrolase_6"/>
    <property type="match status" value="1"/>
</dbReference>
<dbReference type="PANTHER" id="PTHR43798">
    <property type="entry name" value="MONOACYLGLYCEROL LIPASE"/>
    <property type="match status" value="1"/>
</dbReference>
<dbReference type="RefSeq" id="WP_144793525.1">
    <property type="nucleotide sequence ID" value="NZ_BAAAPG010000001.1"/>
</dbReference>
<name>A0A7W9FAV9_9MICO</name>
<feature type="domain" description="AB hydrolase-1" evidence="1">
    <location>
        <begin position="28"/>
        <end position="264"/>
    </location>
</feature>
<dbReference type="Proteomes" id="UP000517712">
    <property type="component" value="Unassembled WGS sequence"/>
</dbReference>
<protein>
    <submittedName>
        <fullName evidence="2">Pimeloyl-ACP methyl ester carboxylesterase</fullName>
    </submittedName>
</protein>
<evidence type="ECO:0000313" key="2">
    <source>
        <dbReference type="EMBL" id="MBB5742542.1"/>
    </source>
</evidence>
<organism evidence="2 3">
    <name type="scientific">Microbacterium ginsengiterrae</name>
    <dbReference type="NCBI Taxonomy" id="546115"/>
    <lineage>
        <taxon>Bacteria</taxon>
        <taxon>Bacillati</taxon>
        <taxon>Actinomycetota</taxon>
        <taxon>Actinomycetes</taxon>
        <taxon>Micrococcales</taxon>
        <taxon>Microbacteriaceae</taxon>
        <taxon>Microbacterium</taxon>
    </lineage>
</organism>
<dbReference type="Gene3D" id="3.40.50.1820">
    <property type="entry name" value="alpha/beta hydrolase"/>
    <property type="match status" value="1"/>
</dbReference>
<dbReference type="GO" id="GO:0003824">
    <property type="term" value="F:catalytic activity"/>
    <property type="evidence" value="ECO:0007669"/>
    <property type="project" value="UniProtKB-ARBA"/>
</dbReference>
<evidence type="ECO:0000313" key="3">
    <source>
        <dbReference type="Proteomes" id="UP000517712"/>
    </source>
</evidence>
<dbReference type="SUPFAM" id="SSF53474">
    <property type="entry name" value="alpha/beta-Hydrolases"/>
    <property type="match status" value="1"/>
</dbReference>
<dbReference type="InterPro" id="IPR000073">
    <property type="entry name" value="AB_hydrolase_1"/>
</dbReference>
<sequence>MSTRALRERFEWRGRSVAWDRFGSGPPLVLLHGTPWSSALWRPLADALAARFTVHLWDMPGYGQSSMDPAHAVDLGQQGELFAALLSAWGLDRPHVVAHDFGGAVALRARTLHGARYRSLCLVDVVALSPWGSPFFELVRQHADVFAQMPPHVHRGAIEAYIRGASHRGLRDDELATLVEPWSNEAGQAAFYRQIAQADERFTDEIESLYPVIDEPTHVIWGAEDTWIPVDRAHRLRATLPAASLSVIEEAGHLIQLDAPVALAVEVAGWLDRQS</sequence>
<proteinExistence type="predicted"/>
<dbReference type="GO" id="GO:0016020">
    <property type="term" value="C:membrane"/>
    <property type="evidence" value="ECO:0007669"/>
    <property type="project" value="TreeGrafter"/>
</dbReference>
<gene>
    <name evidence="2" type="ORF">HD600_001039</name>
</gene>
<accession>A0A7W9FAV9</accession>
<dbReference type="InterPro" id="IPR029058">
    <property type="entry name" value="AB_hydrolase_fold"/>
</dbReference>
<dbReference type="PANTHER" id="PTHR43798:SF33">
    <property type="entry name" value="HYDROLASE, PUTATIVE (AFU_ORTHOLOGUE AFUA_2G14860)-RELATED"/>
    <property type="match status" value="1"/>
</dbReference>
<evidence type="ECO:0000259" key="1">
    <source>
        <dbReference type="Pfam" id="PF12697"/>
    </source>
</evidence>